<sequence length="220" mass="25148">MSFVRTPNFAQPRPRVRSASVSAASSPSFFVRLTKPRRLSWPFFTPPSEEPKLHPIVSTSSTSRPRVSPHRPALKRRPSGDLQTIELTVPKTPKPCGRMQRVKQALGLKRRSPPTKRRKFEILPRVEYTHTPLACEVDLDLDSESDSSESSDSDDEQTPRCRKLRFDLTPEEARLNEEKAARKKSKQMMSIAQKEALAQSQGLEQERDDEEYCEPSWADF</sequence>
<feature type="region of interest" description="Disordered" evidence="1">
    <location>
        <begin position="50"/>
        <end position="81"/>
    </location>
</feature>
<feature type="compositionally biased region" description="Basic residues" evidence="1">
    <location>
        <begin position="67"/>
        <end position="77"/>
    </location>
</feature>
<feature type="compositionally biased region" description="Low complexity" evidence="1">
    <location>
        <begin position="57"/>
        <end position="66"/>
    </location>
</feature>
<dbReference type="Proteomes" id="UP001221142">
    <property type="component" value="Unassembled WGS sequence"/>
</dbReference>
<evidence type="ECO:0000256" key="1">
    <source>
        <dbReference type="SAM" id="MobiDB-lite"/>
    </source>
</evidence>
<feature type="region of interest" description="Disordered" evidence="1">
    <location>
        <begin position="141"/>
        <end position="220"/>
    </location>
</feature>
<proteinExistence type="predicted"/>
<name>A0AAD7FDX1_9AGAR</name>
<dbReference type="AlphaFoldDB" id="A0AAD7FDX1"/>
<accession>A0AAD7FDX1</accession>
<evidence type="ECO:0000313" key="2">
    <source>
        <dbReference type="EMBL" id="KAJ7613044.1"/>
    </source>
</evidence>
<evidence type="ECO:0000313" key="3">
    <source>
        <dbReference type="Proteomes" id="UP001221142"/>
    </source>
</evidence>
<feature type="region of interest" description="Disordered" evidence="1">
    <location>
        <begin position="1"/>
        <end position="27"/>
    </location>
</feature>
<feature type="non-terminal residue" evidence="2">
    <location>
        <position position="220"/>
    </location>
</feature>
<feature type="compositionally biased region" description="Acidic residues" evidence="1">
    <location>
        <begin position="141"/>
        <end position="156"/>
    </location>
</feature>
<dbReference type="EMBL" id="JARKIF010000029">
    <property type="protein sequence ID" value="KAJ7613044.1"/>
    <property type="molecule type" value="Genomic_DNA"/>
</dbReference>
<feature type="compositionally biased region" description="Basic and acidic residues" evidence="1">
    <location>
        <begin position="164"/>
        <end position="180"/>
    </location>
</feature>
<comment type="caution">
    <text evidence="2">The sequence shown here is derived from an EMBL/GenBank/DDBJ whole genome shotgun (WGS) entry which is preliminary data.</text>
</comment>
<reference evidence="2" key="1">
    <citation type="submission" date="2023-03" db="EMBL/GenBank/DDBJ databases">
        <title>Massive genome expansion in bonnet fungi (Mycena s.s.) driven by repeated elements and novel gene families across ecological guilds.</title>
        <authorList>
            <consortium name="Lawrence Berkeley National Laboratory"/>
            <person name="Harder C.B."/>
            <person name="Miyauchi S."/>
            <person name="Viragh M."/>
            <person name="Kuo A."/>
            <person name="Thoen E."/>
            <person name="Andreopoulos B."/>
            <person name="Lu D."/>
            <person name="Skrede I."/>
            <person name="Drula E."/>
            <person name="Henrissat B."/>
            <person name="Morin E."/>
            <person name="Kohler A."/>
            <person name="Barry K."/>
            <person name="LaButti K."/>
            <person name="Morin E."/>
            <person name="Salamov A."/>
            <person name="Lipzen A."/>
            <person name="Mereny Z."/>
            <person name="Hegedus B."/>
            <person name="Baldrian P."/>
            <person name="Stursova M."/>
            <person name="Weitz H."/>
            <person name="Taylor A."/>
            <person name="Grigoriev I.V."/>
            <person name="Nagy L.G."/>
            <person name="Martin F."/>
            <person name="Kauserud H."/>
        </authorList>
    </citation>
    <scope>NUCLEOTIDE SEQUENCE</scope>
    <source>
        <strain evidence="2">9284</strain>
    </source>
</reference>
<gene>
    <name evidence="2" type="ORF">FB45DRAFT_938830</name>
</gene>
<organism evidence="2 3">
    <name type="scientific">Roridomyces roridus</name>
    <dbReference type="NCBI Taxonomy" id="1738132"/>
    <lineage>
        <taxon>Eukaryota</taxon>
        <taxon>Fungi</taxon>
        <taxon>Dikarya</taxon>
        <taxon>Basidiomycota</taxon>
        <taxon>Agaricomycotina</taxon>
        <taxon>Agaricomycetes</taxon>
        <taxon>Agaricomycetidae</taxon>
        <taxon>Agaricales</taxon>
        <taxon>Marasmiineae</taxon>
        <taxon>Mycenaceae</taxon>
        <taxon>Roridomyces</taxon>
    </lineage>
</organism>
<keyword evidence="3" id="KW-1185">Reference proteome</keyword>
<protein>
    <submittedName>
        <fullName evidence="2">Uncharacterized protein</fullName>
    </submittedName>
</protein>
<feature type="compositionally biased region" description="Low complexity" evidence="1">
    <location>
        <begin position="17"/>
        <end position="27"/>
    </location>
</feature>